<dbReference type="STRING" id="454194.PYK22_01414"/>
<evidence type="ECO:0000256" key="1">
    <source>
        <dbReference type="SAM" id="MobiDB-lite"/>
    </source>
</evidence>
<dbReference type="OrthoDB" id="122739at2"/>
<dbReference type="PANTHER" id="PTHR33877:SF2">
    <property type="entry name" value="OS07G0170200 PROTEIN"/>
    <property type="match status" value="1"/>
</dbReference>
<dbReference type="InterPro" id="IPR003615">
    <property type="entry name" value="HNH_nuc"/>
</dbReference>
<dbReference type="CDD" id="cd00085">
    <property type="entry name" value="HNHc"/>
    <property type="match status" value="1"/>
</dbReference>
<dbReference type="Gene3D" id="1.10.30.50">
    <property type="match status" value="1"/>
</dbReference>
<feature type="compositionally biased region" description="Basic residues" evidence="1">
    <location>
        <begin position="102"/>
        <end position="113"/>
    </location>
</feature>
<gene>
    <name evidence="3" type="ORF">PYK22_01414</name>
</gene>
<dbReference type="EMBL" id="CBXV010000004">
    <property type="protein sequence ID" value="CDM65415.1"/>
    <property type="molecule type" value="Genomic_DNA"/>
</dbReference>
<keyword evidence="4" id="KW-1185">Reference proteome</keyword>
<reference evidence="3 4" key="1">
    <citation type="submission" date="2013-12" db="EMBL/GenBank/DDBJ databases">
        <authorList>
            <person name="Stott M."/>
        </authorList>
    </citation>
    <scope>NUCLEOTIDE SEQUENCE [LARGE SCALE GENOMIC DNA]</scope>
    <source>
        <strain evidence="3 4">K22</strain>
    </source>
</reference>
<evidence type="ECO:0000313" key="4">
    <source>
        <dbReference type="Proteomes" id="UP000031518"/>
    </source>
</evidence>
<organism evidence="3 4">
    <name type="scientific">Pyrinomonas methylaliphatogenes</name>
    <dbReference type="NCBI Taxonomy" id="454194"/>
    <lineage>
        <taxon>Bacteria</taxon>
        <taxon>Pseudomonadati</taxon>
        <taxon>Acidobacteriota</taxon>
        <taxon>Blastocatellia</taxon>
        <taxon>Blastocatellales</taxon>
        <taxon>Pyrinomonadaceae</taxon>
        <taxon>Pyrinomonas</taxon>
    </lineage>
</organism>
<name>A0A0B6WZ23_9BACT</name>
<reference evidence="3 4" key="2">
    <citation type="submission" date="2015-01" db="EMBL/GenBank/DDBJ databases">
        <title>Complete genome sequence of Pyrinomonas methylaliphatogenes type strain K22T.</title>
        <authorList>
            <person name="Lee K.C.Y."/>
            <person name="Power J.F."/>
            <person name="Dunfield P.F."/>
            <person name="Morgan X.C."/>
            <person name="Huttenhower C."/>
            <person name="Stott M.B."/>
        </authorList>
    </citation>
    <scope>NUCLEOTIDE SEQUENCE [LARGE SCALE GENOMIC DNA]</scope>
    <source>
        <strain evidence="3 4">K22</strain>
    </source>
</reference>
<keyword evidence="3" id="KW-0540">Nuclease</keyword>
<dbReference type="InterPro" id="IPR029471">
    <property type="entry name" value="HNH_5"/>
</dbReference>
<evidence type="ECO:0000259" key="2">
    <source>
        <dbReference type="SMART" id="SM00507"/>
    </source>
</evidence>
<dbReference type="Pfam" id="PF14239">
    <property type="entry name" value="RRXRR"/>
    <property type="match status" value="1"/>
</dbReference>
<dbReference type="InterPro" id="IPR052892">
    <property type="entry name" value="NA-targeting_endonuclease"/>
</dbReference>
<sequence length="439" mass="49246">MVFVLDKKKRPLMPCSEKRARLLLKRERAVVHRLQPFTIRLKDRLLEQSVLQPVGVKSDPGSKVTGAALVRREETVNGPVDHALHLSQIAHRGEMVHERMQKRAASRRRRRSANLRYRPPRFNNRTRSQGLLAPSLRSRVENVLAWVERYRRLAPIVFVDVETVRFDTQKIQNPEISGVEYQRGELFGYEVRGHLLEKWGRRCAYCGAEKVPLEIEHIVPKSRGGSDRVSNLSLACRPCNQAKGSRTAEEFGHAEVQAKAKPPLKDAAAVNTTRYAILDGLREMELAVRAWTGGRTKYNRVQFGIPKAHALDALCVGGMAGVSGWNVQVLEIKALGRGQRCRTNVDAHGFSRGYRMRHKTVHGFRTGDLVQAEVPHGKWAGTHVGFVAVRALGSFRVEKADGISWKRCRLLQRADGYEYRKIPSVVSSPGVNAGASNAA</sequence>
<dbReference type="AlphaFoldDB" id="A0A0B6WZ23"/>
<dbReference type="Proteomes" id="UP000031518">
    <property type="component" value="Unassembled WGS sequence"/>
</dbReference>
<dbReference type="NCBIfam" id="NF040563">
    <property type="entry name" value="guided_IscB"/>
    <property type="match status" value="1"/>
</dbReference>
<evidence type="ECO:0000313" key="3">
    <source>
        <dbReference type="EMBL" id="CDM65415.1"/>
    </source>
</evidence>
<dbReference type="PANTHER" id="PTHR33877">
    <property type="entry name" value="SLL1193 PROTEIN"/>
    <property type="match status" value="1"/>
</dbReference>
<dbReference type="RefSeq" id="WP_041975724.1">
    <property type="nucleotide sequence ID" value="NZ_CBXV010000004.1"/>
</dbReference>
<dbReference type="SMART" id="SM00507">
    <property type="entry name" value="HNHc"/>
    <property type="match status" value="1"/>
</dbReference>
<proteinExistence type="predicted"/>
<dbReference type="InterPro" id="IPR025938">
    <property type="entry name" value="RRXRR_dom"/>
</dbReference>
<keyword evidence="3" id="KW-0255">Endonuclease</keyword>
<feature type="domain" description="HNH nuclease" evidence="2">
    <location>
        <begin position="190"/>
        <end position="241"/>
    </location>
</feature>
<feature type="region of interest" description="Disordered" evidence="1">
    <location>
        <begin position="100"/>
        <end position="120"/>
    </location>
</feature>
<dbReference type="Pfam" id="PF14279">
    <property type="entry name" value="HNH_5"/>
    <property type="match status" value="1"/>
</dbReference>
<dbReference type="InterPro" id="IPR047693">
    <property type="entry name" value="RNA-guided_IscB-like"/>
</dbReference>
<keyword evidence="3" id="KW-0378">Hydrolase</keyword>
<dbReference type="GO" id="GO:0004519">
    <property type="term" value="F:endonuclease activity"/>
    <property type="evidence" value="ECO:0007669"/>
    <property type="project" value="UniProtKB-KW"/>
</dbReference>
<protein>
    <submittedName>
        <fullName evidence="3">Restriction endonuclease</fullName>
    </submittedName>
</protein>
<accession>A0A0B6WZ23</accession>